<dbReference type="InterPro" id="IPR051813">
    <property type="entry name" value="HepT_RNase_toxin"/>
</dbReference>
<name>A0A318SRR4_9DEIO</name>
<dbReference type="InterPro" id="IPR008201">
    <property type="entry name" value="HepT-like"/>
</dbReference>
<dbReference type="CDD" id="cd05403">
    <property type="entry name" value="NT_KNTase_like"/>
    <property type="match status" value="1"/>
</dbReference>
<organism evidence="7 8">
    <name type="scientific">Deinococcus yavapaiensis KR-236</name>
    <dbReference type="NCBI Taxonomy" id="694435"/>
    <lineage>
        <taxon>Bacteria</taxon>
        <taxon>Thermotogati</taxon>
        <taxon>Deinococcota</taxon>
        <taxon>Deinococci</taxon>
        <taxon>Deinococcales</taxon>
        <taxon>Deinococcaceae</taxon>
        <taxon>Deinococcus</taxon>
    </lineage>
</organism>
<accession>A0A318SRR4</accession>
<evidence type="ECO:0000256" key="5">
    <source>
        <dbReference type="ARBA" id="ARBA00022801"/>
    </source>
</evidence>
<dbReference type="Proteomes" id="UP000248326">
    <property type="component" value="Unassembled WGS sequence"/>
</dbReference>
<keyword evidence="5" id="KW-0378">Hydrolase</keyword>
<evidence type="ECO:0000313" key="8">
    <source>
        <dbReference type="Proteomes" id="UP000248326"/>
    </source>
</evidence>
<dbReference type="EMBL" id="QJSX01000002">
    <property type="protein sequence ID" value="PYE55777.1"/>
    <property type="molecule type" value="Genomic_DNA"/>
</dbReference>
<dbReference type="GO" id="GO:0004540">
    <property type="term" value="F:RNA nuclease activity"/>
    <property type="evidence" value="ECO:0007669"/>
    <property type="project" value="InterPro"/>
</dbReference>
<keyword evidence="1" id="KW-0597">Phosphoprotein</keyword>
<evidence type="ECO:0000256" key="3">
    <source>
        <dbReference type="ARBA" id="ARBA00022722"/>
    </source>
</evidence>
<dbReference type="OrthoDB" id="9810538at2"/>
<gene>
    <name evidence="7" type="ORF">DES52_102141</name>
</gene>
<evidence type="ECO:0000256" key="2">
    <source>
        <dbReference type="ARBA" id="ARBA00022649"/>
    </source>
</evidence>
<keyword evidence="8" id="KW-1185">Reference proteome</keyword>
<dbReference type="GO" id="GO:0000166">
    <property type="term" value="F:nucleotide binding"/>
    <property type="evidence" value="ECO:0007669"/>
    <property type="project" value="UniProtKB-KW"/>
</dbReference>
<evidence type="ECO:0000313" key="7">
    <source>
        <dbReference type="EMBL" id="PYE55777.1"/>
    </source>
</evidence>
<dbReference type="Pfam" id="PF01909">
    <property type="entry name" value="NTP_transf_2"/>
    <property type="match status" value="1"/>
</dbReference>
<comment type="caution">
    <text evidence="7">The sequence shown here is derived from an EMBL/GenBank/DDBJ whole genome shotgun (WGS) entry which is preliminary data.</text>
</comment>
<dbReference type="GO" id="GO:0016787">
    <property type="term" value="F:hydrolase activity"/>
    <property type="evidence" value="ECO:0007669"/>
    <property type="project" value="UniProtKB-KW"/>
</dbReference>
<dbReference type="GO" id="GO:0016779">
    <property type="term" value="F:nucleotidyltransferase activity"/>
    <property type="evidence" value="ECO:0007669"/>
    <property type="project" value="InterPro"/>
</dbReference>
<dbReference type="GO" id="GO:0110001">
    <property type="term" value="C:toxin-antitoxin complex"/>
    <property type="evidence" value="ECO:0007669"/>
    <property type="project" value="InterPro"/>
</dbReference>
<evidence type="ECO:0000256" key="1">
    <source>
        <dbReference type="ARBA" id="ARBA00022553"/>
    </source>
</evidence>
<reference evidence="7 8" key="1">
    <citation type="submission" date="2018-06" db="EMBL/GenBank/DDBJ databases">
        <title>Genomic Encyclopedia of Type Strains, Phase IV (KMG-IV): sequencing the most valuable type-strain genomes for metagenomic binning, comparative biology and taxonomic classification.</title>
        <authorList>
            <person name="Goeker M."/>
        </authorList>
    </citation>
    <scope>NUCLEOTIDE SEQUENCE [LARGE SCALE GENOMIC DNA]</scope>
    <source>
        <strain evidence="7 8">DSM 18048</strain>
    </source>
</reference>
<dbReference type="InterPro" id="IPR002934">
    <property type="entry name" value="Polymerase_NTP_transf_dom"/>
</dbReference>
<dbReference type="SUPFAM" id="SSF81301">
    <property type="entry name" value="Nucleotidyltransferase"/>
    <property type="match status" value="1"/>
</dbReference>
<keyword evidence="2" id="KW-1277">Toxin-antitoxin system</keyword>
<dbReference type="Gene3D" id="3.30.460.10">
    <property type="entry name" value="Beta Polymerase, domain 2"/>
    <property type="match status" value="1"/>
</dbReference>
<keyword evidence="3" id="KW-0540">Nuclease</keyword>
<proteinExistence type="predicted"/>
<dbReference type="AlphaFoldDB" id="A0A318SRR4"/>
<dbReference type="PANTHER" id="PTHR34139">
    <property type="entry name" value="UPF0331 PROTEIN MJ0127"/>
    <property type="match status" value="1"/>
</dbReference>
<evidence type="ECO:0000256" key="4">
    <source>
        <dbReference type="ARBA" id="ARBA00022741"/>
    </source>
</evidence>
<evidence type="ECO:0000259" key="6">
    <source>
        <dbReference type="Pfam" id="PF01909"/>
    </source>
</evidence>
<protein>
    <recommendedName>
        <fullName evidence="6">Polymerase nucleotidyl transferase domain-containing protein</fullName>
    </recommendedName>
</protein>
<dbReference type="Pfam" id="PF01934">
    <property type="entry name" value="HepT-like"/>
    <property type="match status" value="1"/>
</dbReference>
<dbReference type="InterPro" id="IPR043519">
    <property type="entry name" value="NT_sf"/>
</dbReference>
<dbReference type="PANTHER" id="PTHR34139:SF1">
    <property type="entry name" value="RNASE MJ1380-RELATED"/>
    <property type="match status" value="1"/>
</dbReference>
<dbReference type="RefSeq" id="WP_110885328.1">
    <property type="nucleotide sequence ID" value="NZ_QJSX01000002.1"/>
</dbReference>
<keyword evidence="4" id="KW-0547">Nucleotide-binding</keyword>
<feature type="domain" description="Polymerase nucleotidyl transferase" evidence="6">
    <location>
        <begin position="22"/>
        <end position="92"/>
    </location>
</feature>
<sequence length="218" mass="25570">MKLEEALERLRVHRDEWDDGSLSDLAVFGSVARGEARDESDVDFLLTFSRPTGLMTLVRFKLLFEDLLGRRVDVVTPSGLKLPLRSDVLEDAVSLVKDPPSERPRARRKRWRWRIDEMLGAISKIERYTKDLDFARFRDTDLVRDAVLHNLLVLGENVTYLPDEVKLVHADVPWEELRQMRHLVAHDYFGLDMLLLWFTIRHDLPEVKEQLERVAKRD</sequence>